<protein>
    <submittedName>
        <fullName evidence="10">Trk system potassium uptake protein TrkH</fullName>
    </submittedName>
</protein>
<name>A0A645DLF9_9ZZZZ</name>
<gene>
    <name evidence="10" type="primary">trkH_30</name>
    <name evidence="10" type="ORF">SDC9_137401</name>
</gene>
<sequence length="238" mass="26616">MILFGVNFNLYFYLLVKNFRSVYKNEELRLYLGVIFAAVLAIAVNILPLYEDLAYSLRASFFQVSSIITTTGFATADFNLWPSFSKSILLILMFFGASAGSTGGGIKISRILLIGRMIRREMLRLLHPRSVGIIKLEDKTVDDETLHGVNIFILLYLVIIVVSLLALSLDGFDFETNFSSIAACLNNIGPGFQVVGPMGNYSSYSLLSKLVLSMNMLLGRLEIFPILLALMPSFWKRK</sequence>
<keyword evidence="5 9" id="KW-0812">Transmembrane</keyword>
<evidence type="ECO:0000256" key="9">
    <source>
        <dbReference type="SAM" id="Phobius"/>
    </source>
</evidence>
<evidence type="ECO:0000256" key="1">
    <source>
        <dbReference type="ARBA" id="ARBA00004651"/>
    </source>
</evidence>
<evidence type="ECO:0000256" key="3">
    <source>
        <dbReference type="ARBA" id="ARBA00022448"/>
    </source>
</evidence>
<comment type="subcellular location">
    <subcellularLocation>
        <location evidence="1">Cell membrane</location>
        <topology evidence="1">Multi-pass membrane protein</topology>
    </subcellularLocation>
</comment>
<keyword evidence="3" id="KW-0813">Transport</keyword>
<evidence type="ECO:0000256" key="7">
    <source>
        <dbReference type="ARBA" id="ARBA00023065"/>
    </source>
</evidence>
<evidence type="ECO:0000313" key="10">
    <source>
        <dbReference type="EMBL" id="MPM90280.1"/>
    </source>
</evidence>
<feature type="transmembrane region" description="Helical" evidence="9">
    <location>
        <begin position="88"/>
        <end position="113"/>
    </location>
</feature>
<comment type="caution">
    <text evidence="10">The sequence shown here is derived from an EMBL/GenBank/DDBJ whole genome shotgun (WGS) entry which is preliminary data.</text>
</comment>
<dbReference type="AlphaFoldDB" id="A0A645DLF9"/>
<feature type="transmembrane region" description="Helical" evidence="9">
    <location>
        <begin position="149"/>
        <end position="169"/>
    </location>
</feature>
<evidence type="ECO:0000256" key="4">
    <source>
        <dbReference type="ARBA" id="ARBA00022475"/>
    </source>
</evidence>
<feature type="transmembrane region" description="Helical" evidence="9">
    <location>
        <begin position="210"/>
        <end position="230"/>
    </location>
</feature>
<proteinExistence type="inferred from homology"/>
<dbReference type="GO" id="GO:0030001">
    <property type="term" value="P:metal ion transport"/>
    <property type="evidence" value="ECO:0007669"/>
    <property type="project" value="UniProtKB-ARBA"/>
</dbReference>
<evidence type="ECO:0000256" key="8">
    <source>
        <dbReference type="ARBA" id="ARBA00023136"/>
    </source>
</evidence>
<dbReference type="EMBL" id="VSSQ01037561">
    <property type="protein sequence ID" value="MPM90280.1"/>
    <property type="molecule type" value="Genomic_DNA"/>
</dbReference>
<evidence type="ECO:0000256" key="6">
    <source>
        <dbReference type="ARBA" id="ARBA00022989"/>
    </source>
</evidence>
<dbReference type="PANTHER" id="PTHR32024">
    <property type="entry name" value="TRK SYSTEM POTASSIUM UPTAKE PROTEIN TRKG-RELATED"/>
    <property type="match status" value="1"/>
</dbReference>
<comment type="similarity">
    <text evidence="2">Belongs to the TrkH potassium transport family.</text>
</comment>
<accession>A0A645DLF9</accession>
<dbReference type="PANTHER" id="PTHR32024:SF2">
    <property type="entry name" value="TRK SYSTEM POTASSIUM UPTAKE PROTEIN TRKG-RELATED"/>
    <property type="match status" value="1"/>
</dbReference>
<organism evidence="10">
    <name type="scientific">bioreactor metagenome</name>
    <dbReference type="NCBI Taxonomy" id="1076179"/>
    <lineage>
        <taxon>unclassified sequences</taxon>
        <taxon>metagenomes</taxon>
        <taxon>ecological metagenomes</taxon>
    </lineage>
</organism>
<keyword evidence="7" id="KW-0406">Ion transport</keyword>
<reference evidence="10" key="1">
    <citation type="submission" date="2019-08" db="EMBL/GenBank/DDBJ databases">
        <authorList>
            <person name="Kucharzyk K."/>
            <person name="Murdoch R.W."/>
            <person name="Higgins S."/>
            <person name="Loffler F."/>
        </authorList>
    </citation>
    <scope>NUCLEOTIDE SEQUENCE</scope>
</reference>
<feature type="transmembrane region" description="Helical" evidence="9">
    <location>
        <begin position="30"/>
        <end position="50"/>
    </location>
</feature>
<keyword evidence="8 9" id="KW-0472">Membrane</keyword>
<evidence type="ECO:0000256" key="2">
    <source>
        <dbReference type="ARBA" id="ARBA00009137"/>
    </source>
</evidence>
<keyword evidence="4" id="KW-1003">Cell membrane</keyword>
<dbReference type="GO" id="GO:0008324">
    <property type="term" value="F:monoatomic cation transmembrane transporter activity"/>
    <property type="evidence" value="ECO:0007669"/>
    <property type="project" value="InterPro"/>
</dbReference>
<keyword evidence="6 9" id="KW-1133">Transmembrane helix</keyword>
<feature type="transmembrane region" description="Helical" evidence="9">
    <location>
        <begin position="57"/>
        <end position="76"/>
    </location>
</feature>
<dbReference type="InterPro" id="IPR003445">
    <property type="entry name" value="Cat_transpt"/>
</dbReference>
<dbReference type="Pfam" id="PF02386">
    <property type="entry name" value="TrkH"/>
    <property type="match status" value="1"/>
</dbReference>
<evidence type="ECO:0000256" key="5">
    <source>
        <dbReference type="ARBA" id="ARBA00022692"/>
    </source>
</evidence>
<dbReference type="GO" id="GO:0005886">
    <property type="term" value="C:plasma membrane"/>
    <property type="evidence" value="ECO:0007669"/>
    <property type="project" value="UniProtKB-SubCell"/>
</dbReference>